<dbReference type="AlphaFoldDB" id="A0A4Z2HBF5"/>
<dbReference type="Proteomes" id="UP000314294">
    <property type="component" value="Unassembled WGS sequence"/>
</dbReference>
<protein>
    <submittedName>
        <fullName evidence="1">Uncharacterized protein</fullName>
    </submittedName>
</protein>
<gene>
    <name evidence="1" type="ORF">EYF80_026613</name>
</gene>
<sequence length="181" mass="19707">MEYDPVSSLEASSITRKCFNPSHFTRYLERTPVGTSTPFFILKPEEDLDDDEEDAGERPEENKVSVATYLGDDLISCPFLYHFSSTQTPQVRDAVHEGDLLVLIRPGLLQDLPHVHLGGVVLLFGLPGGAVTRGSGLHQLKDGHGTSCSVNTERRGKRRQSSAGAYAVTGTARAAVVLRLT</sequence>
<accession>A0A4Z2HBF5</accession>
<evidence type="ECO:0000313" key="2">
    <source>
        <dbReference type="Proteomes" id="UP000314294"/>
    </source>
</evidence>
<evidence type="ECO:0000313" key="1">
    <source>
        <dbReference type="EMBL" id="TNN63149.1"/>
    </source>
</evidence>
<reference evidence="1 2" key="1">
    <citation type="submission" date="2019-03" db="EMBL/GenBank/DDBJ databases">
        <title>First draft genome of Liparis tanakae, snailfish: a comprehensive survey of snailfish specific genes.</title>
        <authorList>
            <person name="Kim W."/>
            <person name="Song I."/>
            <person name="Jeong J.-H."/>
            <person name="Kim D."/>
            <person name="Kim S."/>
            <person name="Ryu S."/>
            <person name="Song J.Y."/>
            <person name="Lee S.K."/>
        </authorList>
    </citation>
    <scope>NUCLEOTIDE SEQUENCE [LARGE SCALE GENOMIC DNA]</scope>
    <source>
        <tissue evidence="1">Muscle</tissue>
    </source>
</reference>
<keyword evidence="2" id="KW-1185">Reference proteome</keyword>
<dbReference type="EMBL" id="SRLO01000279">
    <property type="protein sequence ID" value="TNN63149.1"/>
    <property type="molecule type" value="Genomic_DNA"/>
</dbReference>
<name>A0A4Z2HBF5_9TELE</name>
<organism evidence="1 2">
    <name type="scientific">Liparis tanakae</name>
    <name type="common">Tanaka's snailfish</name>
    <dbReference type="NCBI Taxonomy" id="230148"/>
    <lineage>
        <taxon>Eukaryota</taxon>
        <taxon>Metazoa</taxon>
        <taxon>Chordata</taxon>
        <taxon>Craniata</taxon>
        <taxon>Vertebrata</taxon>
        <taxon>Euteleostomi</taxon>
        <taxon>Actinopterygii</taxon>
        <taxon>Neopterygii</taxon>
        <taxon>Teleostei</taxon>
        <taxon>Neoteleostei</taxon>
        <taxon>Acanthomorphata</taxon>
        <taxon>Eupercaria</taxon>
        <taxon>Perciformes</taxon>
        <taxon>Cottioidei</taxon>
        <taxon>Cottales</taxon>
        <taxon>Liparidae</taxon>
        <taxon>Liparis</taxon>
    </lineage>
</organism>
<comment type="caution">
    <text evidence="1">The sequence shown here is derived from an EMBL/GenBank/DDBJ whole genome shotgun (WGS) entry which is preliminary data.</text>
</comment>
<proteinExistence type="predicted"/>